<keyword evidence="3" id="KW-0863">Zinc-finger</keyword>
<dbReference type="GO" id="GO:0005634">
    <property type="term" value="C:nucleus"/>
    <property type="evidence" value="ECO:0007669"/>
    <property type="project" value="UniProtKB-SubCell"/>
</dbReference>
<name>A0A9N9I157_9GLOM</name>
<keyword evidence="8" id="KW-1185">Reference proteome</keyword>
<evidence type="ECO:0000256" key="5">
    <source>
        <dbReference type="ARBA" id="ARBA00023242"/>
    </source>
</evidence>
<reference evidence="7" key="1">
    <citation type="submission" date="2021-06" db="EMBL/GenBank/DDBJ databases">
        <authorList>
            <person name="Kallberg Y."/>
            <person name="Tangrot J."/>
            <person name="Rosling A."/>
        </authorList>
    </citation>
    <scope>NUCLEOTIDE SEQUENCE</scope>
    <source>
        <strain evidence="7">MA453B</strain>
    </source>
</reference>
<gene>
    <name evidence="7" type="ORF">DERYTH_LOCUS13940</name>
</gene>
<keyword evidence="4" id="KW-0862">Zinc</keyword>
<feature type="compositionally biased region" description="Polar residues" evidence="6">
    <location>
        <begin position="9"/>
        <end position="36"/>
    </location>
</feature>
<dbReference type="OrthoDB" id="2424366at2759"/>
<organism evidence="7 8">
    <name type="scientific">Dentiscutata erythropus</name>
    <dbReference type="NCBI Taxonomy" id="1348616"/>
    <lineage>
        <taxon>Eukaryota</taxon>
        <taxon>Fungi</taxon>
        <taxon>Fungi incertae sedis</taxon>
        <taxon>Mucoromycota</taxon>
        <taxon>Glomeromycotina</taxon>
        <taxon>Glomeromycetes</taxon>
        <taxon>Diversisporales</taxon>
        <taxon>Gigasporaceae</taxon>
        <taxon>Dentiscutata</taxon>
    </lineage>
</organism>
<evidence type="ECO:0000256" key="4">
    <source>
        <dbReference type="ARBA" id="ARBA00022833"/>
    </source>
</evidence>
<evidence type="ECO:0000256" key="2">
    <source>
        <dbReference type="ARBA" id="ARBA00022723"/>
    </source>
</evidence>
<accession>A0A9N9I157</accession>
<comment type="subcellular location">
    <subcellularLocation>
        <location evidence="1">Nucleus</location>
    </subcellularLocation>
</comment>
<evidence type="ECO:0000256" key="1">
    <source>
        <dbReference type="ARBA" id="ARBA00004123"/>
    </source>
</evidence>
<feature type="region of interest" description="Disordered" evidence="6">
    <location>
        <begin position="1"/>
        <end position="40"/>
    </location>
</feature>
<comment type="caution">
    <text evidence="7">The sequence shown here is derived from an EMBL/GenBank/DDBJ whole genome shotgun (WGS) entry which is preliminary data.</text>
</comment>
<evidence type="ECO:0000256" key="6">
    <source>
        <dbReference type="SAM" id="MobiDB-lite"/>
    </source>
</evidence>
<dbReference type="GO" id="GO:0008270">
    <property type="term" value="F:zinc ion binding"/>
    <property type="evidence" value="ECO:0007669"/>
    <property type="project" value="UniProtKB-KW"/>
</dbReference>
<dbReference type="EMBL" id="CAJVPY010010150">
    <property type="protein sequence ID" value="CAG8715951.1"/>
    <property type="molecule type" value="Genomic_DNA"/>
</dbReference>
<dbReference type="AlphaFoldDB" id="A0A9N9I157"/>
<dbReference type="PANTHER" id="PTHR46481">
    <property type="entry name" value="ZINC FINGER BED DOMAIN-CONTAINING PROTEIN 4"/>
    <property type="match status" value="1"/>
</dbReference>
<protein>
    <submittedName>
        <fullName evidence="7">3116_t:CDS:1</fullName>
    </submittedName>
</protein>
<dbReference type="InterPro" id="IPR052035">
    <property type="entry name" value="ZnF_BED_domain_contain"/>
</dbReference>
<dbReference type="Proteomes" id="UP000789405">
    <property type="component" value="Unassembled WGS sequence"/>
</dbReference>
<evidence type="ECO:0000313" key="8">
    <source>
        <dbReference type="Proteomes" id="UP000789405"/>
    </source>
</evidence>
<sequence>MAGYKRNQDSFQASNSNDNENNSIATSSSEAQPTKLQHSENNDKESICWKYFEPFKVPKENRTITKCTIPGCTTRYMWCGSTSNLVGHLKTKHGITKSSTPLPSTTSTINSINSEPEINLPLIKFIVSSGAHFSVVDNLKSAGFISPEIELSTANILDEQIDKVYNRLFLQLKLKVQQEKSTVLSIHTTTYTMFNKQYIVITCNWLTKDFELHKILLLAKESPEYNDNSFRDIIEALEKWELTNLKFYSCYDDYCLKSLYELQEENYQNLVQLHKNTNNYSINLKYLIKKSLGKWARENVNIQGMSECY</sequence>
<evidence type="ECO:0000313" key="7">
    <source>
        <dbReference type="EMBL" id="CAG8715951.1"/>
    </source>
</evidence>
<keyword evidence="5" id="KW-0539">Nucleus</keyword>
<keyword evidence="2" id="KW-0479">Metal-binding</keyword>
<evidence type="ECO:0000256" key="3">
    <source>
        <dbReference type="ARBA" id="ARBA00022771"/>
    </source>
</evidence>
<proteinExistence type="predicted"/>
<dbReference type="PANTHER" id="PTHR46481:SF10">
    <property type="entry name" value="ZINC FINGER BED DOMAIN-CONTAINING PROTEIN 39"/>
    <property type="match status" value="1"/>
</dbReference>